<evidence type="ECO:0000256" key="3">
    <source>
        <dbReference type="ARBA" id="ARBA00022723"/>
    </source>
</evidence>
<accession>A0A420E761</accession>
<protein>
    <submittedName>
        <fullName evidence="8">Methylamine utilization protein MauG</fullName>
    </submittedName>
</protein>
<dbReference type="SUPFAM" id="SSF46626">
    <property type="entry name" value="Cytochrome c"/>
    <property type="match status" value="2"/>
</dbReference>
<dbReference type="PANTHER" id="PTHR30600">
    <property type="entry name" value="CYTOCHROME C PEROXIDASE-RELATED"/>
    <property type="match status" value="1"/>
</dbReference>
<dbReference type="GO" id="GO:0030313">
    <property type="term" value="C:cell envelope"/>
    <property type="evidence" value="ECO:0007669"/>
    <property type="project" value="UniProtKB-SubCell"/>
</dbReference>
<comment type="caution">
    <text evidence="8">The sequence shown here is derived from an EMBL/GenBank/DDBJ whole genome shotgun (WGS) entry which is preliminary data.</text>
</comment>
<comment type="subcellular location">
    <subcellularLocation>
        <location evidence="1">Cell envelope</location>
    </subcellularLocation>
</comment>
<dbReference type="InterPro" id="IPR009056">
    <property type="entry name" value="Cyt_c-like_dom"/>
</dbReference>
<evidence type="ECO:0000256" key="2">
    <source>
        <dbReference type="ARBA" id="ARBA00022617"/>
    </source>
</evidence>
<keyword evidence="5 6" id="KW-0408">Iron</keyword>
<dbReference type="AlphaFoldDB" id="A0A420E761"/>
<dbReference type="InterPro" id="IPR051395">
    <property type="entry name" value="Cytochrome_c_Peroxidase/MauG"/>
</dbReference>
<feature type="domain" description="Cytochrome c" evidence="7">
    <location>
        <begin position="274"/>
        <end position="438"/>
    </location>
</feature>
<evidence type="ECO:0000256" key="5">
    <source>
        <dbReference type="ARBA" id="ARBA00023004"/>
    </source>
</evidence>
<gene>
    <name evidence="8" type="ORF">DBZ36_16715</name>
</gene>
<dbReference type="EMBL" id="RAQO01000009">
    <property type="protein sequence ID" value="RKF14304.1"/>
    <property type="molecule type" value="Genomic_DNA"/>
</dbReference>
<dbReference type="OrthoDB" id="9805202at2"/>
<dbReference type="RefSeq" id="WP_120356115.1">
    <property type="nucleotide sequence ID" value="NZ_RAQO01000009.1"/>
</dbReference>
<keyword evidence="4" id="KW-0560">Oxidoreductase</keyword>
<keyword evidence="2 6" id="KW-0349">Heme</keyword>
<dbReference type="GO" id="GO:0046872">
    <property type="term" value="F:metal ion binding"/>
    <property type="evidence" value="ECO:0007669"/>
    <property type="project" value="UniProtKB-KW"/>
</dbReference>
<proteinExistence type="predicted"/>
<evidence type="ECO:0000256" key="1">
    <source>
        <dbReference type="ARBA" id="ARBA00004196"/>
    </source>
</evidence>
<evidence type="ECO:0000259" key="7">
    <source>
        <dbReference type="PROSITE" id="PS51007"/>
    </source>
</evidence>
<sequence>MFQLSSKIKFFVVYVAKSANILFWFSLLSVTVLPAAATEQFVLPEPLGDADFHPVQQHQAELGQRLFYDKILSGNQNISCAACHHPSLGTADGLALGLGEGATELGSERLMELGVNQRLRRVPRHSPVLFNLGAKQFTRMFHDGRVEINSRWPSGFDSPADEFLPTGLSDIVAAQALFPILSEIEMAGQIEENEVAGATRRRADYAWDIVLERLKQNPEYVTLFTNAFSDVDSSSDIEIRHYANAVSAFIRFEWKSVDSPFDRYLSGDLSALNSQQVQGMQLFYGQAGCSSCHQGTLQTDHDFHSLGLPLWGPGRTRRFNNSVRDMGRINKTDAVADRYKFRTPSLRNLENSAPYGHNGAYDQLSDIVRHHLKPQLWLDQYTYQDLSLPQAHPLQDADLLASLDNKEQQLLRASISIEPVQLSEDQLTQILAFLSALNDPNAQQGRLGIPQSVPSGLAILRE</sequence>
<evidence type="ECO:0000313" key="8">
    <source>
        <dbReference type="EMBL" id="RKF14304.1"/>
    </source>
</evidence>
<dbReference type="Proteomes" id="UP000286482">
    <property type="component" value="Unassembled WGS sequence"/>
</dbReference>
<keyword evidence="9" id="KW-1185">Reference proteome</keyword>
<dbReference type="InterPro" id="IPR036909">
    <property type="entry name" value="Cyt_c-like_dom_sf"/>
</dbReference>
<keyword evidence="3 6" id="KW-0479">Metal-binding</keyword>
<evidence type="ECO:0000256" key="4">
    <source>
        <dbReference type="ARBA" id="ARBA00023002"/>
    </source>
</evidence>
<name>A0A420E761_9ALTE</name>
<evidence type="ECO:0000313" key="9">
    <source>
        <dbReference type="Proteomes" id="UP000286482"/>
    </source>
</evidence>
<dbReference type="Pfam" id="PF03150">
    <property type="entry name" value="CCP_MauG"/>
    <property type="match status" value="1"/>
</dbReference>
<dbReference type="GO" id="GO:0020037">
    <property type="term" value="F:heme binding"/>
    <property type="evidence" value="ECO:0007669"/>
    <property type="project" value="InterPro"/>
</dbReference>
<dbReference type="GO" id="GO:0004130">
    <property type="term" value="F:cytochrome-c peroxidase activity"/>
    <property type="evidence" value="ECO:0007669"/>
    <property type="project" value="TreeGrafter"/>
</dbReference>
<dbReference type="GO" id="GO:0009055">
    <property type="term" value="F:electron transfer activity"/>
    <property type="evidence" value="ECO:0007669"/>
    <property type="project" value="InterPro"/>
</dbReference>
<dbReference type="Gene3D" id="1.10.760.10">
    <property type="entry name" value="Cytochrome c-like domain"/>
    <property type="match status" value="2"/>
</dbReference>
<organism evidence="8 9">
    <name type="scientific">Alginatibacterium sediminis</name>
    <dbReference type="NCBI Taxonomy" id="2164068"/>
    <lineage>
        <taxon>Bacteria</taxon>
        <taxon>Pseudomonadati</taxon>
        <taxon>Pseudomonadota</taxon>
        <taxon>Gammaproteobacteria</taxon>
        <taxon>Alteromonadales</taxon>
        <taxon>Alteromonadaceae</taxon>
        <taxon>Alginatibacterium</taxon>
    </lineage>
</organism>
<evidence type="ECO:0000256" key="6">
    <source>
        <dbReference type="PROSITE-ProRule" id="PRU00433"/>
    </source>
</evidence>
<dbReference type="PROSITE" id="PS51007">
    <property type="entry name" value="CYTC"/>
    <property type="match status" value="1"/>
</dbReference>
<reference evidence="8 9" key="1">
    <citation type="submission" date="2018-09" db="EMBL/GenBank/DDBJ databases">
        <authorList>
            <person name="Wang Z."/>
        </authorList>
    </citation>
    <scope>NUCLEOTIDE SEQUENCE [LARGE SCALE GENOMIC DNA]</scope>
    <source>
        <strain evidence="8 9">ALS 81</strain>
    </source>
</reference>
<dbReference type="InterPro" id="IPR004852">
    <property type="entry name" value="Di-haem_cyt_c_peroxidsae"/>
</dbReference>